<organism evidence="1 2">
    <name type="scientific">Candidatus Auribacter fodinae</name>
    <dbReference type="NCBI Taxonomy" id="2093366"/>
    <lineage>
        <taxon>Bacteria</taxon>
        <taxon>Pseudomonadati</taxon>
        <taxon>Candidatus Auribacterota</taxon>
        <taxon>Candidatus Auribacteria</taxon>
        <taxon>Candidatus Auribacterales</taxon>
        <taxon>Candidatus Auribacteraceae</taxon>
        <taxon>Candidatus Auribacter</taxon>
    </lineage>
</organism>
<dbReference type="GO" id="GO:0016757">
    <property type="term" value="F:glycosyltransferase activity"/>
    <property type="evidence" value="ECO:0007669"/>
    <property type="project" value="TreeGrafter"/>
</dbReference>
<gene>
    <name evidence="1" type="ORF">C4541_08260</name>
</gene>
<evidence type="ECO:0000313" key="2">
    <source>
        <dbReference type="Proteomes" id="UP000266426"/>
    </source>
</evidence>
<evidence type="ECO:0000313" key="1">
    <source>
        <dbReference type="EMBL" id="RJP58299.1"/>
    </source>
</evidence>
<protein>
    <recommendedName>
        <fullName evidence="3">Teichoic acid biosynthesis protein</fullName>
    </recommendedName>
</protein>
<name>A0A3A4R013_9BACT</name>
<evidence type="ECO:0008006" key="3">
    <source>
        <dbReference type="Google" id="ProtNLM"/>
    </source>
</evidence>
<proteinExistence type="predicted"/>
<accession>A0A3A4R013</accession>
<sequence length="391" mass="45178">MRLPSTIKKRLLFMKKKVVYAVSGEGRGHAGRGLAIARLMQDEIDFYFMCGGKAHDLIKSTDYNLIELPYLGFVYEKNSINQFKTLIRNVKLYMNRKEIYRNIRQKLEEIKPDAVICDFEYFVPRVANKMGIPVIQLSHQMVLLACRYYVPVSQWWHFMLAYIVTRLIINKTPYSVGISFFQLPSLEKYKKRNFKLFPPLIRQHILNKKPSYDGPILVYFSCNTFGWVVDMLKQFTDEKFVVYGIENTARTDGNIEYKPISPITFLDDLVTAKAVITNGGHTLISEAVHLNKPCFAFYVHGQFEQYLNSYYLHQLNFGRRNTTRKNAMKEITAFLDEVPSLTEGLKKIDICGNDIVTSYLRDIIVKSSAKKTVIANSAVMLSSGYQQANRL</sequence>
<dbReference type="Proteomes" id="UP000266426">
    <property type="component" value="Unassembled WGS sequence"/>
</dbReference>
<comment type="caution">
    <text evidence="1">The sequence shown here is derived from an EMBL/GenBank/DDBJ whole genome shotgun (WGS) entry which is preliminary data.</text>
</comment>
<dbReference type="SUPFAM" id="SSF53756">
    <property type="entry name" value="UDP-Glycosyltransferase/glycogen phosphorylase"/>
    <property type="match status" value="1"/>
</dbReference>
<dbReference type="PANTHER" id="PTHR21015:SF22">
    <property type="entry name" value="GLYCOSYLTRANSFERASE"/>
    <property type="match status" value="1"/>
</dbReference>
<dbReference type="Gene3D" id="3.40.50.2000">
    <property type="entry name" value="Glycogen Phosphorylase B"/>
    <property type="match status" value="1"/>
</dbReference>
<dbReference type="Pfam" id="PF13528">
    <property type="entry name" value="Glyco_trans_1_3"/>
    <property type="match status" value="1"/>
</dbReference>
<dbReference type="PANTHER" id="PTHR21015">
    <property type="entry name" value="UDP-N-ACETYLGLUCOSAMINE--N-ACETYLMURAMYL-(PENTAPEPTIDE) PYROPHOSPHORYL-UNDECAPRENOL N-ACETYLGLUCOSAMINE TRANSFERASE 1"/>
    <property type="match status" value="1"/>
</dbReference>
<reference evidence="1 2" key="1">
    <citation type="journal article" date="2017" name="ISME J.">
        <title>Energy and carbon metabolisms in a deep terrestrial subsurface fluid microbial community.</title>
        <authorList>
            <person name="Momper L."/>
            <person name="Jungbluth S.P."/>
            <person name="Lee M.D."/>
            <person name="Amend J.P."/>
        </authorList>
    </citation>
    <scope>NUCLEOTIDE SEQUENCE [LARGE SCALE GENOMIC DNA]</scope>
    <source>
        <strain evidence="1">SURF_26</strain>
    </source>
</reference>
<dbReference type="EMBL" id="QZJZ01000068">
    <property type="protein sequence ID" value="RJP58299.1"/>
    <property type="molecule type" value="Genomic_DNA"/>
</dbReference>
<dbReference type="AlphaFoldDB" id="A0A3A4R013"/>